<sequence length="641" mass="75991">MTKCLVILKKLLLVLILPTLFRSFILSLKWSKDQKDISLKKCFFFLNNTYKIKRNITNNLNIFFYKNLFRQKYIFFNKYSKSSCIKKNILFFNFESYINDKKKKSRIPFYKNKAKNIKIKFSLYKSTIKNKIFAFDNDKNKLLEGVENKNNLDILKKDKDKKENYVGNGKEKKDIKKDEEQINLARSFLTDTKYYKRSKYSKAGFLKEKKNDIFTKKKENFISNDFFNDEYNDSYTESKDDLLKNNLKKNMENENISLSTLLIRNYFSDHNRSNDLDLMNKINVNDMKINYISDSINPMNEKKNNNSNNKISFMNEFTVIGEIVGVFGLLGYVKVISFTTFNDIRFKNNCYRYLFMNNYPCPLPIKIINVKESLKINFLYIKFEGIDTRTDALKLKSCLICDDKRTFPEIGENKYISTDLLNFDIYIFNDFTNTSIGKVFSFVSKYDYINSRSIQEISDDLIKIELNKNISLKKVFNIINVAKSNNDSNSENNSSIKNWEPINVLINKNNFNIYEHDENNLNKLKKGSKNNYDTLDNIEGCSYKKIYKCDYCDYVFDNLKEASVHENSHFNSDKELLDNSFEINNQKEKIYEVTQTDVEKIKNVEYFFIPIVKEKTIRCVNYENKKIYLDISTIFLIDDNK</sequence>
<feature type="domain" description="C2H2-type" evidence="6">
    <location>
        <begin position="547"/>
        <end position="574"/>
    </location>
</feature>
<dbReference type="EMBL" id="LN835301">
    <property type="protein sequence ID" value="CRG99182.1"/>
    <property type="molecule type" value="Genomic_DNA"/>
</dbReference>
<dbReference type="PROSITE" id="PS00028">
    <property type="entry name" value="ZINC_FINGER_C2H2_1"/>
    <property type="match status" value="1"/>
</dbReference>
<organism evidence="7 8">
    <name type="scientific">Plasmodium relictum</name>
    <dbReference type="NCBI Taxonomy" id="85471"/>
    <lineage>
        <taxon>Eukaryota</taxon>
        <taxon>Sar</taxon>
        <taxon>Alveolata</taxon>
        <taxon>Apicomplexa</taxon>
        <taxon>Aconoidasida</taxon>
        <taxon>Haemosporida</taxon>
        <taxon>Plasmodiidae</taxon>
        <taxon>Plasmodium</taxon>
        <taxon>Plasmodium (Haemamoeba)</taxon>
    </lineage>
</organism>
<evidence type="ECO:0000256" key="1">
    <source>
        <dbReference type="ARBA" id="ARBA00022490"/>
    </source>
</evidence>
<dbReference type="RefSeq" id="XP_028532190.1">
    <property type="nucleotide sequence ID" value="XM_028675619.1"/>
</dbReference>
<dbReference type="KEGG" id="prel:PRELSG_0615700"/>
<dbReference type="Pfam" id="PF01782">
    <property type="entry name" value="RimM"/>
    <property type="match status" value="1"/>
</dbReference>
<protein>
    <submittedName>
        <fullName evidence="7">Mitochondrial preribosomal assembly protein rimM, putative</fullName>
    </submittedName>
</protein>
<evidence type="ECO:0000313" key="7">
    <source>
        <dbReference type="EMBL" id="CRG99182.1"/>
    </source>
</evidence>
<evidence type="ECO:0000259" key="6">
    <source>
        <dbReference type="PROSITE" id="PS50157"/>
    </source>
</evidence>
<dbReference type="GO" id="GO:0043022">
    <property type="term" value="F:ribosome binding"/>
    <property type="evidence" value="ECO:0007669"/>
    <property type="project" value="InterPro"/>
</dbReference>
<dbReference type="Gene3D" id="2.40.30.60">
    <property type="entry name" value="RimM"/>
    <property type="match status" value="1"/>
</dbReference>
<evidence type="ECO:0000256" key="2">
    <source>
        <dbReference type="ARBA" id="ARBA00022517"/>
    </source>
</evidence>
<reference evidence="7 8" key="1">
    <citation type="submission" date="2015-04" db="EMBL/GenBank/DDBJ databases">
        <authorList>
            <consortium name="Pathogen Informatics"/>
        </authorList>
    </citation>
    <scope>NUCLEOTIDE SEQUENCE [LARGE SCALE GENOMIC DNA]</scope>
    <source>
        <strain evidence="7 8">SGS1</strain>
    </source>
</reference>
<dbReference type="PANTHER" id="PTHR33692:SF1">
    <property type="entry name" value="RIBOSOME MATURATION FACTOR RIMM"/>
    <property type="match status" value="1"/>
</dbReference>
<keyword evidence="1" id="KW-0963">Cytoplasm</keyword>
<dbReference type="Proteomes" id="UP000220158">
    <property type="component" value="Chromosome 6"/>
</dbReference>
<dbReference type="VEuPathDB" id="PlasmoDB:PRELSG_0615700"/>
<dbReference type="GO" id="GO:0006364">
    <property type="term" value="P:rRNA processing"/>
    <property type="evidence" value="ECO:0007669"/>
    <property type="project" value="UniProtKB-KW"/>
</dbReference>
<dbReference type="PANTHER" id="PTHR33692">
    <property type="entry name" value="RIBOSOME MATURATION FACTOR RIMM"/>
    <property type="match status" value="1"/>
</dbReference>
<dbReference type="HAMAP" id="MF_00014">
    <property type="entry name" value="Ribosome_mat_RimM"/>
    <property type="match status" value="1"/>
</dbReference>
<keyword evidence="8" id="KW-1185">Reference proteome</keyword>
<keyword evidence="5" id="KW-0862">Zinc</keyword>
<dbReference type="InterPro" id="IPR011961">
    <property type="entry name" value="RimM"/>
</dbReference>
<evidence type="ECO:0000256" key="5">
    <source>
        <dbReference type="PROSITE-ProRule" id="PRU00042"/>
    </source>
</evidence>
<name>A0A1J1H387_PLARL</name>
<keyword evidence="3" id="KW-0698">rRNA processing</keyword>
<dbReference type="GeneID" id="39735283"/>
<gene>
    <name evidence="7" type="ORF">PRELSG_0615700</name>
</gene>
<dbReference type="OrthoDB" id="364858at2759"/>
<proteinExistence type="inferred from homology"/>
<evidence type="ECO:0000256" key="3">
    <source>
        <dbReference type="ARBA" id="ARBA00022552"/>
    </source>
</evidence>
<dbReference type="InterPro" id="IPR002676">
    <property type="entry name" value="RimM_N"/>
</dbReference>
<dbReference type="InterPro" id="IPR013087">
    <property type="entry name" value="Znf_C2H2_type"/>
</dbReference>
<dbReference type="SUPFAM" id="SSF50447">
    <property type="entry name" value="Translation proteins"/>
    <property type="match status" value="1"/>
</dbReference>
<dbReference type="InterPro" id="IPR009000">
    <property type="entry name" value="Transl_B-barrel_sf"/>
</dbReference>
<keyword evidence="5" id="KW-0863">Zinc-finger</keyword>
<keyword evidence="5" id="KW-0479">Metal-binding</keyword>
<evidence type="ECO:0000256" key="4">
    <source>
        <dbReference type="ARBA" id="ARBA00023186"/>
    </source>
</evidence>
<keyword evidence="2" id="KW-0690">Ribosome biogenesis</keyword>
<dbReference type="GO" id="GO:0008270">
    <property type="term" value="F:zinc ion binding"/>
    <property type="evidence" value="ECO:0007669"/>
    <property type="project" value="UniProtKB-KW"/>
</dbReference>
<dbReference type="PROSITE" id="PS50157">
    <property type="entry name" value="ZINC_FINGER_C2H2_2"/>
    <property type="match status" value="1"/>
</dbReference>
<keyword evidence="4" id="KW-0143">Chaperone</keyword>
<accession>A0A1J1H387</accession>
<dbReference type="InterPro" id="IPR036976">
    <property type="entry name" value="RimM_N_sf"/>
</dbReference>
<dbReference type="AlphaFoldDB" id="A0A1J1H387"/>
<dbReference type="GO" id="GO:0005840">
    <property type="term" value="C:ribosome"/>
    <property type="evidence" value="ECO:0007669"/>
    <property type="project" value="InterPro"/>
</dbReference>
<evidence type="ECO:0000313" key="8">
    <source>
        <dbReference type="Proteomes" id="UP000220158"/>
    </source>
</evidence>